<keyword evidence="3" id="KW-1185">Reference proteome</keyword>
<accession>A0ABR3MEW1</accession>
<evidence type="ECO:0000313" key="2">
    <source>
        <dbReference type="EMBL" id="KAL1263644.1"/>
    </source>
</evidence>
<name>A0ABR3MEW1_9TELE</name>
<feature type="transmembrane region" description="Helical" evidence="1">
    <location>
        <begin position="28"/>
        <end position="49"/>
    </location>
</feature>
<reference evidence="2 3" key="1">
    <citation type="submission" date="2023-09" db="EMBL/GenBank/DDBJ databases">
        <authorList>
            <person name="Wang M."/>
        </authorList>
    </citation>
    <scope>NUCLEOTIDE SEQUENCE [LARGE SCALE GENOMIC DNA]</scope>
    <source>
        <strain evidence="2">GT-2023</strain>
        <tissue evidence="2">Liver</tissue>
    </source>
</reference>
<dbReference type="EMBL" id="JAYMGO010000013">
    <property type="protein sequence ID" value="KAL1263644.1"/>
    <property type="molecule type" value="Genomic_DNA"/>
</dbReference>
<protein>
    <submittedName>
        <fullName evidence="2">Uncharacterized protein</fullName>
    </submittedName>
</protein>
<evidence type="ECO:0000256" key="1">
    <source>
        <dbReference type="SAM" id="Phobius"/>
    </source>
</evidence>
<evidence type="ECO:0000313" key="3">
    <source>
        <dbReference type="Proteomes" id="UP001558613"/>
    </source>
</evidence>
<comment type="caution">
    <text evidence="2">The sequence shown here is derived from an EMBL/GenBank/DDBJ whole genome shotgun (WGS) entry which is preliminary data.</text>
</comment>
<gene>
    <name evidence="2" type="ORF">QQF64_006383</name>
</gene>
<keyword evidence="1" id="KW-0812">Transmembrane</keyword>
<keyword evidence="1" id="KW-0472">Membrane</keyword>
<dbReference type="Proteomes" id="UP001558613">
    <property type="component" value="Unassembled WGS sequence"/>
</dbReference>
<proteinExistence type="predicted"/>
<keyword evidence="1" id="KW-1133">Transmembrane helix</keyword>
<sequence>MITVASSVFSFCSEYHLHRDIRYNKKPAYYLIMMIIALWWLYAAGGASVSAGPSGSWLIQANIWQFFPPVVQKNTSE</sequence>
<organism evidence="2 3">
    <name type="scientific">Cirrhinus molitorella</name>
    <name type="common">mud carp</name>
    <dbReference type="NCBI Taxonomy" id="172907"/>
    <lineage>
        <taxon>Eukaryota</taxon>
        <taxon>Metazoa</taxon>
        <taxon>Chordata</taxon>
        <taxon>Craniata</taxon>
        <taxon>Vertebrata</taxon>
        <taxon>Euteleostomi</taxon>
        <taxon>Actinopterygii</taxon>
        <taxon>Neopterygii</taxon>
        <taxon>Teleostei</taxon>
        <taxon>Ostariophysi</taxon>
        <taxon>Cypriniformes</taxon>
        <taxon>Cyprinidae</taxon>
        <taxon>Labeoninae</taxon>
        <taxon>Labeonini</taxon>
        <taxon>Cirrhinus</taxon>
    </lineage>
</organism>